<evidence type="ECO:0000259" key="6">
    <source>
        <dbReference type="SMART" id="SM00385"/>
    </source>
</evidence>
<dbReference type="InterPro" id="IPR043198">
    <property type="entry name" value="Cyclin/Ssn8"/>
</dbReference>
<feature type="region of interest" description="Disordered" evidence="5">
    <location>
        <begin position="357"/>
        <end position="396"/>
    </location>
</feature>
<dbReference type="CDD" id="cd20525">
    <property type="entry name" value="CYCLIN_CCNH_rpt2"/>
    <property type="match status" value="1"/>
</dbReference>
<dbReference type="InterPro" id="IPR031658">
    <property type="entry name" value="Cyclin_C_2"/>
</dbReference>
<evidence type="ECO:0000313" key="8">
    <source>
        <dbReference type="Proteomes" id="UP001166286"/>
    </source>
</evidence>
<evidence type="ECO:0000256" key="2">
    <source>
        <dbReference type="ARBA" id="ARBA00014912"/>
    </source>
</evidence>
<name>A0AA39V8K1_9LECA</name>
<evidence type="ECO:0000313" key="7">
    <source>
        <dbReference type="EMBL" id="KAK0512940.1"/>
    </source>
</evidence>
<dbReference type="Gene3D" id="1.10.472.10">
    <property type="entry name" value="Cyclin-like"/>
    <property type="match status" value="1"/>
</dbReference>
<evidence type="ECO:0000256" key="5">
    <source>
        <dbReference type="SAM" id="MobiDB-lite"/>
    </source>
</evidence>
<dbReference type="CDD" id="cd20524">
    <property type="entry name" value="CYCLIN_CCNH_rpt1"/>
    <property type="match status" value="1"/>
</dbReference>
<evidence type="ECO:0000256" key="1">
    <source>
        <dbReference type="ARBA" id="ARBA00008638"/>
    </source>
</evidence>
<keyword evidence="3 4" id="KW-0195">Cyclin</keyword>
<dbReference type="AlphaFoldDB" id="A0AA39V8K1"/>
<sequence>MPVLTEDDIYRTSTQYRLWSFTRESLSSLRSTTNQSAAEGVRAALKSIHSQQTAGESEGQRSHDEVTRPTNYLKEVDCLSVEEELKLVGFYCVKTMQFADFCEFPTNVKATAVQYLKRFYLSNSPMTYHPKEMMPSAIFLATKTENHYTSLNSFVAKLQKITAEDVIAPEFLLTQGLRFTFDVRHPHRGLEGGFMELLALARGKENSVPGNTRSPGQLQQAMMELEPAKGGSKITRSAEDVVRRIQTAHGKAKDVLKTAALLTDAYFLYTSSQIWMSSLYLTDEPLARFYINSKLPSPSPIQPRLFIILKSCADLLRSSPSADPGEAEMKELMKIDKKLYKCRNPEKIDLVGINKAQKREGHEDGLDDKLIKKRKLERQKSEKEAEDIFGPALEIK</sequence>
<proteinExistence type="inferred from homology"/>
<evidence type="ECO:0000256" key="4">
    <source>
        <dbReference type="RuleBase" id="RU000383"/>
    </source>
</evidence>
<dbReference type="FunFam" id="1.10.472.10:FF:000095">
    <property type="entry name" value="Cyclin Ccl1, putative (AFU_orthologue AFUA_5G07030)"/>
    <property type="match status" value="1"/>
</dbReference>
<dbReference type="Proteomes" id="UP001166286">
    <property type="component" value="Unassembled WGS sequence"/>
</dbReference>
<keyword evidence="8" id="KW-1185">Reference proteome</keyword>
<dbReference type="GO" id="GO:0016538">
    <property type="term" value="F:cyclin-dependent protein serine/threonine kinase regulator activity"/>
    <property type="evidence" value="ECO:0007669"/>
    <property type="project" value="InterPro"/>
</dbReference>
<feature type="region of interest" description="Disordered" evidence="5">
    <location>
        <begin position="48"/>
        <end position="67"/>
    </location>
</feature>
<organism evidence="7 8">
    <name type="scientific">Cladonia borealis</name>
    <dbReference type="NCBI Taxonomy" id="184061"/>
    <lineage>
        <taxon>Eukaryota</taxon>
        <taxon>Fungi</taxon>
        <taxon>Dikarya</taxon>
        <taxon>Ascomycota</taxon>
        <taxon>Pezizomycotina</taxon>
        <taxon>Lecanoromycetes</taxon>
        <taxon>OSLEUM clade</taxon>
        <taxon>Lecanoromycetidae</taxon>
        <taxon>Lecanorales</taxon>
        <taxon>Lecanorineae</taxon>
        <taxon>Cladoniaceae</taxon>
        <taxon>Cladonia</taxon>
    </lineage>
</organism>
<feature type="compositionally biased region" description="Basic and acidic residues" evidence="5">
    <location>
        <begin position="58"/>
        <end position="67"/>
    </location>
</feature>
<feature type="domain" description="Cyclin-like" evidence="6">
    <location>
        <begin position="93"/>
        <end position="175"/>
    </location>
</feature>
<accession>A0AA39V8K1</accession>
<dbReference type="Pfam" id="PF16899">
    <property type="entry name" value="Cyclin_C_2"/>
    <property type="match status" value="1"/>
</dbReference>
<reference evidence="7" key="1">
    <citation type="submission" date="2023-03" db="EMBL/GenBank/DDBJ databases">
        <title>Complete genome of Cladonia borealis.</title>
        <authorList>
            <person name="Park H."/>
        </authorList>
    </citation>
    <scope>NUCLEOTIDE SEQUENCE</scope>
    <source>
        <strain evidence="7">ANT050790</strain>
    </source>
</reference>
<dbReference type="SMART" id="SM00385">
    <property type="entry name" value="CYCLIN"/>
    <property type="match status" value="1"/>
</dbReference>
<comment type="caution">
    <text evidence="7">The sequence shown here is derived from an EMBL/GenBank/DDBJ whole genome shotgun (WGS) entry which is preliminary data.</text>
</comment>
<dbReference type="PANTHER" id="PTHR10026">
    <property type="entry name" value="CYCLIN"/>
    <property type="match status" value="1"/>
</dbReference>
<dbReference type="InterPro" id="IPR013763">
    <property type="entry name" value="Cyclin-like_dom"/>
</dbReference>
<feature type="compositionally biased region" description="Basic and acidic residues" evidence="5">
    <location>
        <begin position="357"/>
        <end position="370"/>
    </location>
</feature>
<dbReference type="InterPro" id="IPR036915">
    <property type="entry name" value="Cyclin-like_sf"/>
</dbReference>
<dbReference type="Pfam" id="PF00134">
    <property type="entry name" value="Cyclin_N"/>
    <property type="match status" value="1"/>
</dbReference>
<dbReference type="GO" id="GO:0006357">
    <property type="term" value="P:regulation of transcription by RNA polymerase II"/>
    <property type="evidence" value="ECO:0007669"/>
    <property type="project" value="InterPro"/>
</dbReference>
<comment type="similarity">
    <text evidence="1">Belongs to the cyclin family. Cyclin C subfamily.</text>
</comment>
<dbReference type="InterPro" id="IPR006671">
    <property type="entry name" value="Cyclin_N"/>
</dbReference>
<protein>
    <recommendedName>
        <fullName evidence="2">RNA polymerase II holoenzyme cyclin-like subunit</fullName>
    </recommendedName>
</protein>
<dbReference type="EMBL" id="JAFEKC020000009">
    <property type="protein sequence ID" value="KAK0512940.1"/>
    <property type="molecule type" value="Genomic_DNA"/>
</dbReference>
<gene>
    <name evidence="7" type="ORF">JMJ35_004957</name>
</gene>
<dbReference type="SUPFAM" id="SSF47954">
    <property type="entry name" value="Cyclin-like"/>
    <property type="match status" value="2"/>
</dbReference>
<evidence type="ECO:0000256" key="3">
    <source>
        <dbReference type="ARBA" id="ARBA00023127"/>
    </source>
</evidence>